<evidence type="ECO:0000313" key="2">
    <source>
        <dbReference type="EMBL" id="EED90260.1"/>
    </source>
</evidence>
<dbReference type="HOGENOM" id="CLU_406303_0_0_1"/>
<dbReference type="KEGG" id="tps:THAPSDRAFT_24008"/>
<protein>
    <recommendedName>
        <fullName evidence="4">F-box domain-containing protein</fullName>
    </recommendedName>
</protein>
<evidence type="ECO:0008006" key="4">
    <source>
        <dbReference type="Google" id="ProtNLM"/>
    </source>
</evidence>
<dbReference type="PaxDb" id="35128-Thaps24008"/>
<accession>B8C8B6</accession>
<dbReference type="GeneID" id="7448074"/>
<dbReference type="InParanoid" id="B8C8B6"/>
<evidence type="ECO:0000256" key="1">
    <source>
        <dbReference type="SAM" id="MobiDB-lite"/>
    </source>
</evidence>
<dbReference type="AlphaFoldDB" id="B8C8B6"/>
<reference evidence="2 3" key="1">
    <citation type="journal article" date="2004" name="Science">
        <title>The genome of the diatom Thalassiosira pseudonana: ecology, evolution, and metabolism.</title>
        <authorList>
            <person name="Armbrust E.V."/>
            <person name="Berges J.A."/>
            <person name="Bowler C."/>
            <person name="Green B.R."/>
            <person name="Martinez D."/>
            <person name="Putnam N.H."/>
            <person name="Zhou S."/>
            <person name="Allen A.E."/>
            <person name="Apt K.E."/>
            <person name="Bechner M."/>
            <person name="Brzezinski M.A."/>
            <person name="Chaal B.K."/>
            <person name="Chiovitti A."/>
            <person name="Davis A.K."/>
            <person name="Demarest M.S."/>
            <person name="Detter J.C."/>
            <person name="Glavina T."/>
            <person name="Goodstein D."/>
            <person name="Hadi M.Z."/>
            <person name="Hellsten U."/>
            <person name="Hildebrand M."/>
            <person name="Jenkins B.D."/>
            <person name="Jurka J."/>
            <person name="Kapitonov V.V."/>
            <person name="Kroger N."/>
            <person name="Lau W.W."/>
            <person name="Lane T.W."/>
            <person name="Larimer F.W."/>
            <person name="Lippmeier J.C."/>
            <person name="Lucas S."/>
            <person name="Medina M."/>
            <person name="Montsant A."/>
            <person name="Obornik M."/>
            <person name="Parker M.S."/>
            <person name="Palenik B."/>
            <person name="Pazour G.J."/>
            <person name="Richardson P.M."/>
            <person name="Rynearson T.A."/>
            <person name="Saito M.A."/>
            <person name="Schwartz D.C."/>
            <person name="Thamatrakoln K."/>
            <person name="Valentin K."/>
            <person name="Vardi A."/>
            <person name="Wilkerson F.P."/>
            <person name="Rokhsar D.S."/>
        </authorList>
    </citation>
    <scope>NUCLEOTIDE SEQUENCE [LARGE SCALE GENOMIC DNA]</scope>
    <source>
        <strain evidence="2 3">CCMP1335</strain>
    </source>
</reference>
<sequence length="677" mass="75887">MEESSLNGAVASTSSNATTSDNTWTTTTAARGAYHNENSFIQPPQTAPMRTCGCFGTPPTDPYHWPYSLRVCDMCIADDVAVGRIRNCGICGVVACDEDCGVELVECTDTEEWNNEGCLECRKKEDFSQLDLFRTIPDNGIRRMTRICTKCLEQSTPWIKFDFVCRRLKCETRLVPSKIAERKRFCTFGSSPLNLLPEDGLVAIVDFLSGGDLRRLFTTCSAMCMVSERIAKRRVEGVHEEFHSGPLLVETRKNLLGGNPVPWIHAAGENEFPLRAPEDCKAWNGICYYLEEMVKESFYYGFQMRGTGAETVVTRFLQKRDKFVFGQDVYSEVGENLKMCNEVHGISVKGGQILVTENFNHELGQSTLTFSSDEALITGTHRFIYRIFCPDFLISRGTRLVLGGVGLLRTNHQGEGPSVVWAQKTAISGGRQREDIIVGLEYNADTRTFVTNTVGSARDPRRFTSTRHTLADTPGHLTFGVELTSIAGIKHTLLSGGAELRSRAEANDDQVVELNVNFGGDVDDDNAVDEGHEEPPFRAVFRNRRHEARRRNNNDDVGNNSERVRADQNADGAVAGIRRGMDAFQAQVNRANENVQEQVARIAAAPAAEVQRRPEGNAFFLSHQERMAARRAVLLEHVMNQRQRYAATVRRVNWEERMRDDRSIHDSDEEAELLFEL</sequence>
<dbReference type="RefSeq" id="XP_002292285.1">
    <property type="nucleotide sequence ID" value="XM_002292249.1"/>
</dbReference>
<feature type="compositionally biased region" description="Low complexity" evidence="1">
    <location>
        <begin position="11"/>
        <end position="23"/>
    </location>
</feature>
<reference evidence="2 3" key="2">
    <citation type="journal article" date="2008" name="Nature">
        <title>The Phaeodactylum genome reveals the evolutionary history of diatom genomes.</title>
        <authorList>
            <person name="Bowler C."/>
            <person name="Allen A.E."/>
            <person name="Badger J.H."/>
            <person name="Grimwood J."/>
            <person name="Jabbari K."/>
            <person name="Kuo A."/>
            <person name="Maheswari U."/>
            <person name="Martens C."/>
            <person name="Maumus F."/>
            <person name="Otillar R.P."/>
            <person name="Rayko E."/>
            <person name="Salamov A."/>
            <person name="Vandepoele K."/>
            <person name="Beszteri B."/>
            <person name="Gruber A."/>
            <person name="Heijde M."/>
            <person name="Katinka M."/>
            <person name="Mock T."/>
            <person name="Valentin K."/>
            <person name="Verret F."/>
            <person name="Berges J.A."/>
            <person name="Brownlee C."/>
            <person name="Cadoret J.P."/>
            <person name="Chiovitti A."/>
            <person name="Choi C.J."/>
            <person name="Coesel S."/>
            <person name="De Martino A."/>
            <person name="Detter J.C."/>
            <person name="Durkin C."/>
            <person name="Falciatore A."/>
            <person name="Fournet J."/>
            <person name="Haruta M."/>
            <person name="Huysman M.J."/>
            <person name="Jenkins B.D."/>
            <person name="Jiroutova K."/>
            <person name="Jorgensen R.E."/>
            <person name="Joubert Y."/>
            <person name="Kaplan A."/>
            <person name="Kroger N."/>
            <person name="Kroth P.G."/>
            <person name="La Roche J."/>
            <person name="Lindquist E."/>
            <person name="Lommer M."/>
            <person name="Martin-Jezequel V."/>
            <person name="Lopez P.J."/>
            <person name="Lucas S."/>
            <person name="Mangogna M."/>
            <person name="McGinnis K."/>
            <person name="Medlin L.K."/>
            <person name="Montsant A."/>
            <person name="Oudot-Le Secq M.P."/>
            <person name="Napoli C."/>
            <person name="Obornik M."/>
            <person name="Parker M.S."/>
            <person name="Petit J.L."/>
            <person name="Porcel B.M."/>
            <person name="Poulsen N."/>
            <person name="Robison M."/>
            <person name="Rychlewski L."/>
            <person name="Rynearson T.A."/>
            <person name="Schmutz J."/>
            <person name="Shapiro H."/>
            <person name="Siaut M."/>
            <person name="Stanley M."/>
            <person name="Sussman M.R."/>
            <person name="Taylor A.R."/>
            <person name="Vardi A."/>
            <person name="von Dassow P."/>
            <person name="Vyverman W."/>
            <person name="Willis A."/>
            <person name="Wyrwicz L.S."/>
            <person name="Rokhsar D.S."/>
            <person name="Weissenbach J."/>
            <person name="Armbrust E.V."/>
            <person name="Green B.R."/>
            <person name="Van de Peer Y."/>
            <person name="Grigoriev I.V."/>
        </authorList>
    </citation>
    <scope>NUCLEOTIDE SEQUENCE [LARGE SCALE GENOMIC DNA]</scope>
    <source>
        <strain evidence="2 3">CCMP1335</strain>
    </source>
</reference>
<gene>
    <name evidence="2" type="ORF">THAPSDRAFT_24008</name>
</gene>
<proteinExistence type="predicted"/>
<feature type="region of interest" description="Disordered" evidence="1">
    <location>
        <begin position="543"/>
        <end position="562"/>
    </location>
</feature>
<dbReference type="Proteomes" id="UP000001449">
    <property type="component" value="Chromosome 9"/>
</dbReference>
<keyword evidence="3" id="KW-1185">Reference proteome</keyword>
<organism evidence="2 3">
    <name type="scientific">Thalassiosira pseudonana</name>
    <name type="common">Marine diatom</name>
    <name type="synonym">Cyclotella nana</name>
    <dbReference type="NCBI Taxonomy" id="35128"/>
    <lineage>
        <taxon>Eukaryota</taxon>
        <taxon>Sar</taxon>
        <taxon>Stramenopiles</taxon>
        <taxon>Ochrophyta</taxon>
        <taxon>Bacillariophyta</taxon>
        <taxon>Coscinodiscophyceae</taxon>
        <taxon>Thalassiosirophycidae</taxon>
        <taxon>Thalassiosirales</taxon>
        <taxon>Thalassiosiraceae</taxon>
        <taxon>Thalassiosira</taxon>
    </lineage>
</organism>
<evidence type="ECO:0000313" key="3">
    <source>
        <dbReference type="Proteomes" id="UP000001449"/>
    </source>
</evidence>
<feature type="region of interest" description="Disordered" evidence="1">
    <location>
        <begin position="1"/>
        <end position="23"/>
    </location>
</feature>
<name>B8C8B6_THAPS</name>
<dbReference type="eggNOG" id="ENOG502QXUM">
    <property type="taxonomic scope" value="Eukaryota"/>
</dbReference>
<dbReference type="OMA" id="CEPCISA"/>
<dbReference type="EMBL" id="CM000645">
    <property type="protein sequence ID" value="EED90260.1"/>
    <property type="molecule type" value="Genomic_DNA"/>
</dbReference>